<dbReference type="OrthoDB" id="2529242at2759"/>
<name>A0A0C3IU60_PISTI</name>
<evidence type="ECO:0000313" key="3">
    <source>
        <dbReference type="EMBL" id="KIO00383.1"/>
    </source>
</evidence>
<keyword evidence="4" id="KW-1185">Reference proteome</keyword>
<protein>
    <submittedName>
        <fullName evidence="3">Uncharacterized protein</fullName>
    </submittedName>
</protein>
<feature type="region of interest" description="Disordered" evidence="1">
    <location>
        <begin position="944"/>
        <end position="963"/>
    </location>
</feature>
<feature type="compositionally biased region" description="Pro residues" evidence="1">
    <location>
        <begin position="691"/>
        <end position="703"/>
    </location>
</feature>
<dbReference type="HOGENOM" id="CLU_008677_0_0_1"/>
<feature type="region of interest" description="Disordered" evidence="1">
    <location>
        <begin position="278"/>
        <end position="337"/>
    </location>
</feature>
<keyword evidence="2" id="KW-0812">Transmembrane</keyword>
<keyword evidence="2" id="KW-0472">Membrane</keyword>
<feature type="compositionally biased region" description="Polar residues" evidence="1">
    <location>
        <begin position="1002"/>
        <end position="1012"/>
    </location>
</feature>
<feature type="transmembrane region" description="Helical" evidence="2">
    <location>
        <begin position="62"/>
        <end position="80"/>
    </location>
</feature>
<feature type="transmembrane region" description="Helical" evidence="2">
    <location>
        <begin position="417"/>
        <end position="436"/>
    </location>
</feature>
<feature type="compositionally biased region" description="Polar residues" evidence="1">
    <location>
        <begin position="798"/>
        <end position="807"/>
    </location>
</feature>
<keyword evidence="2" id="KW-1133">Transmembrane helix</keyword>
<reference evidence="3 4" key="1">
    <citation type="submission" date="2014-04" db="EMBL/GenBank/DDBJ databases">
        <authorList>
            <consortium name="DOE Joint Genome Institute"/>
            <person name="Kuo A."/>
            <person name="Kohler A."/>
            <person name="Costa M.D."/>
            <person name="Nagy L.G."/>
            <person name="Floudas D."/>
            <person name="Copeland A."/>
            <person name="Barry K.W."/>
            <person name="Cichocki N."/>
            <person name="Veneault-Fourrey C."/>
            <person name="LaButti K."/>
            <person name="Lindquist E.A."/>
            <person name="Lipzen A."/>
            <person name="Lundell T."/>
            <person name="Morin E."/>
            <person name="Murat C."/>
            <person name="Sun H."/>
            <person name="Tunlid A."/>
            <person name="Henrissat B."/>
            <person name="Grigoriev I.V."/>
            <person name="Hibbett D.S."/>
            <person name="Martin F."/>
            <person name="Nordberg H.P."/>
            <person name="Cantor M.N."/>
            <person name="Hua S.X."/>
        </authorList>
    </citation>
    <scope>NUCLEOTIDE SEQUENCE [LARGE SCALE GENOMIC DNA]</scope>
    <source>
        <strain evidence="3 4">Marx 270</strain>
    </source>
</reference>
<feature type="transmembrane region" description="Helical" evidence="2">
    <location>
        <begin position="137"/>
        <end position="160"/>
    </location>
</feature>
<feature type="region of interest" description="Disordered" evidence="1">
    <location>
        <begin position="798"/>
        <end position="821"/>
    </location>
</feature>
<feature type="region of interest" description="Disordered" evidence="1">
    <location>
        <begin position="684"/>
        <end position="704"/>
    </location>
</feature>
<feature type="compositionally biased region" description="Basic residues" evidence="1">
    <location>
        <begin position="811"/>
        <end position="821"/>
    </location>
</feature>
<dbReference type="AlphaFoldDB" id="A0A0C3IU60"/>
<organism evidence="3 4">
    <name type="scientific">Pisolithus tinctorius Marx 270</name>
    <dbReference type="NCBI Taxonomy" id="870435"/>
    <lineage>
        <taxon>Eukaryota</taxon>
        <taxon>Fungi</taxon>
        <taxon>Dikarya</taxon>
        <taxon>Basidiomycota</taxon>
        <taxon>Agaricomycotina</taxon>
        <taxon>Agaricomycetes</taxon>
        <taxon>Agaricomycetidae</taxon>
        <taxon>Boletales</taxon>
        <taxon>Sclerodermatineae</taxon>
        <taxon>Pisolithaceae</taxon>
        <taxon>Pisolithus</taxon>
    </lineage>
</organism>
<evidence type="ECO:0000256" key="2">
    <source>
        <dbReference type="SAM" id="Phobius"/>
    </source>
</evidence>
<accession>A0A0C3IU60</accession>
<gene>
    <name evidence="3" type="ORF">M404DRAFT_152862</name>
</gene>
<feature type="region of interest" description="Disordered" evidence="1">
    <location>
        <begin position="1002"/>
        <end position="1078"/>
    </location>
</feature>
<feature type="transmembrane region" description="Helical" evidence="2">
    <location>
        <begin position="6"/>
        <end position="30"/>
    </location>
</feature>
<dbReference type="InParanoid" id="A0A0C3IU60"/>
<evidence type="ECO:0000256" key="1">
    <source>
        <dbReference type="SAM" id="MobiDB-lite"/>
    </source>
</evidence>
<reference evidence="4" key="2">
    <citation type="submission" date="2015-01" db="EMBL/GenBank/DDBJ databases">
        <title>Evolutionary Origins and Diversification of the Mycorrhizal Mutualists.</title>
        <authorList>
            <consortium name="DOE Joint Genome Institute"/>
            <consortium name="Mycorrhizal Genomics Consortium"/>
            <person name="Kohler A."/>
            <person name="Kuo A."/>
            <person name="Nagy L.G."/>
            <person name="Floudas D."/>
            <person name="Copeland A."/>
            <person name="Barry K.W."/>
            <person name="Cichocki N."/>
            <person name="Veneault-Fourrey C."/>
            <person name="LaButti K."/>
            <person name="Lindquist E.A."/>
            <person name="Lipzen A."/>
            <person name="Lundell T."/>
            <person name="Morin E."/>
            <person name="Murat C."/>
            <person name="Riley R."/>
            <person name="Ohm R."/>
            <person name="Sun H."/>
            <person name="Tunlid A."/>
            <person name="Henrissat B."/>
            <person name="Grigoriev I.V."/>
            <person name="Hibbett D.S."/>
            <person name="Martin F."/>
        </authorList>
    </citation>
    <scope>NUCLEOTIDE SEQUENCE [LARGE SCALE GENOMIC DNA]</scope>
    <source>
        <strain evidence="4">Marx 270</strain>
    </source>
</reference>
<feature type="transmembrane region" description="Helical" evidence="2">
    <location>
        <begin position="166"/>
        <end position="192"/>
    </location>
</feature>
<dbReference type="EMBL" id="KN831996">
    <property type="protein sequence ID" value="KIO00383.1"/>
    <property type="molecule type" value="Genomic_DNA"/>
</dbReference>
<sequence length="1159" mass="124350">MIPFIPTVALAFVSFITSAFVVLRIVIPILPPHPLSRRVRPSEFGLPNYNFRSLSTADKSHLWLASLDFLALCVFVWQATTEYFDGPVDVVAARDAASSARLWFALTIRQSCLLVVSGLTLLHIRMGRSVSFGARQWMIWAPTLLLGVTSTALAAVLSGAGVPSLFIGLVAYSGTTAVLSTAAFGGLVYTLVAIRRNLAALHEPADSWPPAKEVEEKPRHSFATEDVDILREGSSWLTSDAGSHRDEVASNWSFSTYHTHHGRFNPTGSQQTLAPKSSYWFSAPSPQDPSIPPVPPLPSPYRPSTSPTFVISEDPDPFRRDVPSRPRLGSQSSWLTSSAGTHPTISAWSFPATPHSESVVDVRAGLLPAAPGSRPATPAALSTAQVLGGYGYTADSEKGIESLATKGSGVDISYSRYVFWLLSIWVPTALSLPYFISLSVPGSVPSDSLSLLLVLSVTLSSPLLAINILLRSPIPIPTGLFDVHAKPPPAAVLRAPSPADTLATYARDYKRSGSVTIVEGRRSGDVWISQGDAIDGKGKVGRALGLMSPVPRLAVLPIDEEKDEGERTPPLPLQEEPSFPSTLPLTPASTNSAELGRLRKESKSSSHLSTGEEAFASRIMIAQRHYSALATTVVVPASPDKQEEPVDGVVSIATGVAVESAAAPGAASHLRSRSVSSVIGQAITTEDLDISPPPSDPLPPTPPNIRNAKLAKQLMHKKSYSSGFSLGAVGSEDMNEIDALTAGVLPLLVPGLKVGEDMKIKDWEFSPPLSSTVAKKSRRVPKGSHGSDFGVLAREEFSSPQLHSTPAQERRRGRKVSAHRRNHFSLPSLGLGKDALQAWKSEVNHALATKIHQYSTLPANDAARRNTVWGDESVPNLIARPRVGEDQLQVPTGASLGRSLSTRTLGLRPEVPHGVDSARTSVITLTSDRVVPPSAASTVTLFEPESTFDPDAQSTPYDTQKGYPYTRKYQAAVMPRSNSRRSSIVYIKSSDDEYTRPESVTALTTNSNNVPSSEPAPPVSTRAVRPLIPKSSTNSKLQRKTTTSSSETNSPGGGLRPLSLLKDRDQNTTTKDAGESKVGAYGTRPLLLGKKKSKAKIAQDADSENVNPVSSGNNKHLKPLQLHRSESSRIRGLLRKAEAVPTVVVRPPSDQLGTLYEYR</sequence>
<feature type="transmembrane region" description="Helical" evidence="2">
    <location>
        <begin position="100"/>
        <end position="125"/>
    </location>
</feature>
<proteinExistence type="predicted"/>
<dbReference type="Proteomes" id="UP000054217">
    <property type="component" value="Unassembled WGS sequence"/>
</dbReference>
<feature type="compositionally biased region" description="Polar residues" evidence="1">
    <location>
        <begin position="1030"/>
        <end position="1049"/>
    </location>
</feature>
<feature type="region of interest" description="Disordered" evidence="1">
    <location>
        <begin position="559"/>
        <end position="611"/>
    </location>
</feature>
<feature type="compositionally biased region" description="Pro residues" evidence="1">
    <location>
        <begin position="286"/>
        <end position="301"/>
    </location>
</feature>
<feature type="compositionally biased region" description="Polar residues" evidence="1">
    <location>
        <begin position="579"/>
        <end position="593"/>
    </location>
</feature>
<evidence type="ECO:0000313" key="4">
    <source>
        <dbReference type="Proteomes" id="UP000054217"/>
    </source>
</evidence>